<feature type="domain" description="Methyltransferase" evidence="2">
    <location>
        <begin position="46"/>
        <end position="142"/>
    </location>
</feature>
<dbReference type="SUPFAM" id="SSF53335">
    <property type="entry name" value="S-adenosyl-L-methionine-dependent methyltransferases"/>
    <property type="match status" value="1"/>
</dbReference>
<keyword evidence="3" id="KW-0489">Methyltransferase</keyword>
<dbReference type="CDD" id="cd02440">
    <property type="entry name" value="AdoMet_MTases"/>
    <property type="match status" value="1"/>
</dbReference>
<dbReference type="GO" id="GO:0032259">
    <property type="term" value="P:methylation"/>
    <property type="evidence" value="ECO:0007669"/>
    <property type="project" value="UniProtKB-KW"/>
</dbReference>
<accession>A0ABT1SCB8</accession>
<evidence type="ECO:0000313" key="4">
    <source>
        <dbReference type="Proteomes" id="UP001524478"/>
    </source>
</evidence>
<gene>
    <name evidence="3" type="ORF">NE686_10970</name>
</gene>
<dbReference type="Proteomes" id="UP001524478">
    <property type="component" value="Unassembled WGS sequence"/>
</dbReference>
<comment type="caution">
    <text evidence="3">The sequence shown here is derived from an EMBL/GenBank/DDBJ whole genome shotgun (WGS) entry which is preliminary data.</text>
</comment>
<protein>
    <submittedName>
        <fullName evidence="3">Class I SAM-dependent methyltransferase</fullName>
    </submittedName>
</protein>
<organism evidence="3 4">
    <name type="scientific">Tissierella carlieri</name>
    <dbReference type="NCBI Taxonomy" id="689904"/>
    <lineage>
        <taxon>Bacteria</taxon>
        <taxon>Bacillati</taxon>
        <taxon>Bacillota</taxon>
        <taxon>Tissierellia</taxon>
        <taxon>Tissierellales</taxon>
        <taxon>Tissierellaceae</taxon>
        <taxon>Tissierella</taxon>
    </lineage>
</organism>
<dbReference type="GO" id="GO:0008168">
    <property type="term" value="F:methyltransferase activity"/>
    <property type="evidence" value="ECO:0007669"/>
    <property type="project" value="UniProtKB-KW"/>
</dbReference>
<reference evidence="3 4" key="1">
    <citation type="submission" date="2022-06" db="EMBL/GenBank/DDBJ databases">
        <title>Isolation of gut microbiota from human fecal samples.</title>
        <authorList>
            <person name="Pamer E.G."/>
            <person name="Barat B."/>
            <person name="Waligurski E."/>
            <person name="Medina S."/>
            <person name="Paddock L."/>
            <person name="Mostad J."/>
        </authorList>
    </citation>
    <scope>NUCLEOTIDE SEQUENCE [LARGE SCALE GENOMIC DNA]</scope>
    <source>
        <strain evidence="3 4">DFI.7.95</strain>
    </source>
</reference>
<dbReference type="PANTHER" id="PTHR43861">
    <property type="entry name" value="TRANS-ACONITATE 2-METHYLTRANSFERASE-RELATED"/>
    <property type="match status" value="1"/>
</dbReference>
<dbReference type="Pfam" id="PF13649">
    <property type="entry name" value="Methyltransf_25"/>
    <property type="match status" value="1"/>
</dbReference>
<proteinExistence type="predicted"/>
<dbReference type="InterPro" id="IPR029063">
    <property type="entry name" value="SAM-dependent_MTases_sf"/>
</dbReference>
<keyword evidence="1" id="KW-0808">Transferase</keyword>
<evidence type="ECO:0000259" key="2">
    <source>
        <dbReference type="Pfam" id="PF13649"/>
    </source>
</evidence>
<dbReference type="RefSeq" id="WP_256311545.1">
    <property type="nucleotide sequence ID" value="NZ_JANGAC010000007.1"/>
</dbReference>
<evidence type="ECO:0000256" key="1">
    <source>
        <dbReference type="ARBA" id="ARBA00022679"/>
    </source>
</evidence>
<sequence>MKKYYHAYEERYKKIHGEGLLWFSKEPTPELISWIEYYDISVDDEICEVGCGEGRDALYLAEQGYKITGVDISEEAIKKCEELSKERRVNVNWIVSDALQLNEKLKKHYDWIYSVGTLHMLVEDEDRKRFLNTINSLLNPKGKLLLISMGDGEIERKTEIETAFDLQERSHMKSGKTFEVASTSYRAINWKNHREELEDAGFIVEKIMNTENEEYSKCMTVYLTKD</sequence>
<evidence type="ECO:0000313" key="3">
    <source>
        <dbReference type="EMBL" id="MCQ4923612.1"/>
    </source>
</evidence>
<name>A0ABT1SCB8_9FIRM</name>
<dbReference type="Gene3D" id="3.40.50.150">
    <property type="entry name" value="Vaccinia Virus protein VP39"/>
    <property type="match status" value="1"/>
</dbReference>
<dbReference type="EMBL" id="JANGAC010000007">
    <property type="protein sequence ID" value="MCQ4923612.1"/>
    <property type="molecule type" value="Genomic_DNA"/>
</dbReference>
<dbReference type="InterPro" id="IPR041698">
    <property type="entry name" value="Methyltransf_25"/>
</dbReference>
<keyword evidence="4" id="KW-1185">Reference proteome</keyword>